<protein>
    <submittedName>
        <fullName evidence="4">Membrane-bound lytic murein transglycosylase B</fullName>
    </submittedName>
</protein>
<evidence type="ECO:0000313" key="4">
    <source>
        <dbReference type="EMBL" id="SFA40965.1"/>
    </source>
</evidence>
<evidence type="ECO:0000256" key="2">
    <source>
        <dbReference type="SAM" id="SignalP"/>
    </source>
</evidence>
<evidence type="ECO:0000256" key="1">
    <source>
        <dbReference type="SAM" id="MobiDB-lite"/>
    </source>
</evidence>
<dbReference type="CDD" id="cd13399">
    <property type="entry name" value="Slt35-like"/>
    <property type="match status" value="1"/>
</dbReference>
<organism evidence="4 5">
    <name type="scientific">Rhodococcoides kroppenstedtii</name>
    <dbReference type="NCBI Taxonomy" id="293050"/>
    <lineage>
        <taxon>Bacteria</taxon>
        <taxon>Bacillati</taxon>
        <taxon>Actinomycetota</taxon>
        <taxon>Actinomycetes</taxon>
        <taxon>Mycobacteriales</taxon>
        <taxon>Nocardiaceae</taxon>
        <taxon>Rhodococcoides</taxon>
    </lineage>
</organism>
<dbReference type="PANTHER" id="PTHR30163:SF8">
    <property type="entry name" value="LYTIC MUREIN TRANSGLYCOSYLASE"/>
    <property type="match status" value="1"/>
</dbReference>
<keyword evidence="2" id="KW-0732">Signal</keyword>
<evidence type="ECO:0000313" key="5">
    <source>
        <dbReference type="Proteomes" id="UP000182054"/>
    </source>
</evidence>
<dbReference type="Gene3D" id="1.10.530.10">
    <property type="match status" value="1"/>
</dbReference>
<accession>A0A1I0SN71</accession>
<dbReference type="InterPro" id="IPR031304">
    <property type="entry name" value="SLT_2"/>
</dbReference>
<proteinExistence type="predicted"/>
<feature type="domain" description="Transglycosylase SLT" evidence="3">
    <location>
        <begin position="182"/>
        <end position="227"/>
    </location>
</feature>
<name>A0A1I0SN71_9NOCA</name>
<dbReference type="OrthoDB" id="9796191at2"/>
<evidence type="ECO:0000259" key="3">
    <source>
        <dbReference type="Pfam" id="PF13406"/>
    </source>
</evidence>
<dbReference type="EMBL" id="FOJN01000002">
    <property type="protein sequence ID" value="SFA40965.1"/>
    <property type="molecule type" value="Genomic_DNA"/>
</dbReference>
<dbReference type="SUPFAM" id="SSF53955">
    <property type="entry name" value="Lysozyme-like"/>
    <property type="match status" value="1"/>
</dbReference>
<dbReference type="InterPro" id="IPR023346">
    <property type="entry name" value="Lysozyme-like_dom_sf"/>
</dbReference>
<dbReference type="Pfam" id="PF13406">
    <property type="entry name" value="SLT_2"/>
    <property type="match status" value="1"/>
</dbReference>
<feature type="region of interest" description="Disordered" evidence="1">
    <location>
        <begin position="294"/>
        <end position="314"/>
    </location>
</feature>
<feature type="chain" id="PRO_5010322112" evidence="2">
    <location>
        <begin position="24"/>
        <end position="365"/>
    </location>
</feature>
<dbReference type="Proteomes" id="UP000182054">
    <property type="component" value="Unassembled WGS sequence"/>
</dbReference>
<feature type="signal peptide" evidence="2">
    <location>
        <begin position="1"/>
        <end position="23"/>
    </location>
</feature>
<gene>
    <name evidence="4" type="ORF">SAMN05444374_1024</name>
</gene>
<dbReference type="PANTHER" id="PTHR30163">
    <property type="entry name" value="MEMBRANE-BOUND LYTIC MUREIN TRANSGLYCOSYLASE B"/>
    <property type="match status" value="1"/>
</dbReference>
<sequence length="365" mass="35691">MRVGGVVSASVLLLGAITVAAGAATPSSANRFASPPTAVVAAAPVPSRDTAVGLVDPPERSATTFRSPAPAAPVGAPMTAAGAPAANILVGALGIPELVLQAYRAAEARTAVTTPGCKLPWHLLAAIGRIESGHAGGGRTDVAGTTLTPILGPPLDGRSAADAVITDTDGGALDGNSTHDRAVGPMQFIPSTWAAYATDGNDDGKADPNNVFDAAAAAGKYLCSGGLDMTKAADATAAVMRYNNSAAYTANVLSWSAAYSGGASPVPGRIGDVTPIPSPVDALAIAAAAPGAADVAPGADPTTTSALPTTLTPATTTAPPAFGIEGLPPLPTFELPVIPCLLCPPAPPTRAATAPPVTDSTAPTP</sequence>
<dbReference type="GO" id="GO:0008933">
    <property type="term" value="F:peptidoglycan lytic transglycosylase activity"/>
    <property type="evidence" value="ECO:0007669"/>
    <property type="project" value="TreeGrafter"/>
</dbReference>
<dbReference type="InterPro" id="IPR043426">
    <property type="entry name" value="MltB-like"/>
</dbReference>
<dbReference type="AlphaFoldDB" id="A0A1I0SN71"/>
<dbReference type="GO" id="GO:0009253">
    <property type="term" value="P:peptidoglycan catabolic process"/>
    <property type="evidence" value="ECO:0007669"/>
    <property type="project" value="TreeGrafter"/>
</dbReference>
<reference evidence="4 5" key="1">
    <citation type="submission" date="2016-10" db="EMBL/GenBank/DDBJ databases">
        <authorList>
            <person name="de Groot N.N."/>
        </authorList>
    </citation>
    <scope>NUCLEOTIDE SEQUENCE [LARGE SCALE GENOMIC DNA]</scope>
    <source>
        <strain evidence="4 5">DSM 44908</strain>
    </source>
</reference>